<proteinExistence type="predicted"/>
<feature type="transmembrane region" description="Helical" evidence="1">
    <location>
        <begin position="172"/>
        <end position="192"/>
    </location>
</feature>
<keyword evidence="1" id="KW-0812">Transmembrane</keyword>
<gene>
    <name evidence="2" type="ORF">NARC_90061</name>
</gene>
<sequence>MQKLVCAECKCSPETCSGVIFKCKSCIKKSCCCILVHTNKFNLQKNFNFLQQISQNIKRIFIAALGLEILCIISAELGENVGLYIFGFNLQGILIAYVLGFAIAGFSTFMTILGRYDFGCTRGQTQEIEGCCSFLEENSEKGFIFNLIATFLNFKKGFTKIIIHRRNSQMKYILKTSMIVLITAESACILTAETVTLLFYQYSMFLAIPLALLIGTFTLTLVETFRKIKNKNKELDCNRENPQSQFLPLSDFKSLKRGS</sequence>
<evidence type="ECO:0000256" key="1">
    <source>
        <dbReference type="SAM" id="Phobius"/>
    </source>
</evidence>
<dbReference type="EMBL" id="VOAH01000009">
    <property type="protein sequence ID" value="TVP40155.1"/>
    <property type="molecule type" value="Genomic_DNA"/>
</dbReference>
<protein>
    <submittedName>
        <fullName evidence="2">Uncharacterized protein</fullName>
    </submittedName>
</protein>
<feature type="transmembrane region" description="Helical" evidence="1">
    <location>
        <begin position="198"/>
        <end position="222"/>
    </location>
</feature>
<keyword evidence="3" id="KW-1185">Reference proteome</keyword>
<evidence type="ECO:0000313" key="3">
    <source>
        <dbReference type="Proteomes" id="UP000315289"/>
    </source>
</evidence>
<name>A0A557SU84_9ARCH</name>
<comment type="caution">
    <text evidence="2">The sequence shown here is derived from an EMBL/GenBank/DDBJ whole genome shotgun (WGS) entry which is preliminary data.</text>
</comment>
<evidence type="ECO:0000313" key="2">
    <source>
        <dbReference type="EMBL" id="TVP40155.1"/>
    </source>
</evidence>
<dbReference type="RefSeq" id="WP_144731856.1">
    <property type="nucleotide sequence ID" value="NZ_ML675585.1"/>
</dbReference>
<dbReference type="AlphaFoldDB" id="A0A557SU84"/>
<reference evidence="2 3" key="1">
    <citation type="journal article" date="2019" name="Front. Microbiol.">
        <title>Ammonia Oxidation by the Arctic Terrestrial Thaumarchaeote Candidatus Nitrosocosmicus arcticus Is Stimulated by Increasing Temperatures.</title>
        <authorList>
            <person name="Alves R.J.E."/>
            <person name="Kerou M."/>
            <person name="Zappe A."/>
            <person name="Bittner R."/>
            <person name="Abby S.S."/>
            <person name="Schmidt H.A."/>
            <person name="Pfeifer K."/>
            <person name="Schleper C."/>
        </authorList>
    </citation>
    <scope>NUCLEOTIDE SEQUENCE [LARGE SCALE GENOMIC DNA]</scope>
    <source>
        <strain evidence="2 3">Kfb</strain>
    </source>
</reference>
<dbReference type="OrthoDB" id="11900at2157"/>
<feature type="transmembrane region" description="Helical" evidence="1">
    <location>
        <begin position="83"/>
        <end position="106"/>
    </location>
</feature>
<feature type="transmembrane region" description="Helical" evidence="1">
    <location>
        <begin position="60"/>
        <end position="77"/>
    </location>
</feature>
<accession>A0A557SU84</accession>
<keyword evidence="1" id="KW-1133">Transmembrane helix</keyword>
<organism evidence="2 3">
    <name type="scientific">Candidatus Nitrosocosmicus arcticus</name>
    <dbReference type="NCBI Taxonomy" id="2035267"/>
    <lineage>
        <taxon>Archaea</taxon>
        <taxon>Nitrososphaerota</taxon>
        <taxon>Nitrososphaeria</taxon>
        <taxon>Nitrososphaerales</taxon>
        <taxon>Nitrososphaeraceae</taxon>
        <taxon>Candidatus Nitrosocosmicus</taxon>
    </lineage>
</organism>
<keyword evidence="1" id="KW-0472">Membrane</keyword>
<dbReference type="Proteomes" id="UP000315289">
    <property type="component" value="Unassembled WGS sequence"/>
</dbReference>